<evidence type="ECO:0000313" key="2">
    <source>
        <dbReference type="EMBL" id="KAJ7368553.1"/>
    </source>
</evidence>
<dbReference type="SMART" id="SM00225">
    <property type="entry name" value="BTB"/>
    <property type="match status" value="1"/>
</dbReference>
<organism evidence="2 3">
    <name type="scientific">Mycena albidolilacea</name>
    <dbReference type="NCBI Taxonomy" id="1033008"/>
    <lineage>
        <taxon>Eukaryota</taxon>
        <taxon>Fungi</taxon>
        <taxon>Dikarya</taxon>
        <taxon>Basidiomycota</taxon>
        <taxon>Agaricomycotina</taxon>
        <taxon>Agaricomycetes</taxon>
        <taxon>Agaricomycetidae</taxon>
        <taxon>Agaricales</taxon>
        <taxon>Marasmiineae</taxon>
        <taxon>Mycenaceae</taxon>
        <taxon>Mycena</taxon>
    </lineage>
</organism>
<comment type="caution">
    <text evidence="2">The sequence shown here is derived from an EMBL/GenBank/DDBJ whole genome shotgun (WGS) entry which is preliminary data.</text>
</comment>
<dbReference type="Gene3D" id="3.30.710.10">
    <property type="entry name" value="Potassium Channel Kv1.1, Chain A"/>
    <property type="match status" value="1"/>
</dbReference>
<dbReference type="EMBL" id="JARIHO010000001">
    <property type="protein sequence ID" value="KAJ7368553.1"/>
    <property type="molecule type" value="Genomic_DNA"/>
</dbReference>
<reference evidence="2" key="1">
    <citation type="submission" date="2023-03" db="EMBL/GenBank/DDBJ databases">
        <title>Massive genome expansion in bonnet fungi (Mycena s.s.) driven by repeated elements and novel gene families across ecological guilds.</title>
        <authorList>
            <consortium name="Lawrence Berkeley National Laboratory"/>
            <person name="Harder C.B."/>
            <person name="Miyauchi S."/>
            <person name="Viragh M."/>
            <person name="Kuo A."/>
            <person name="Thoen E."/>
            <person name="Andreopoulos B."/>
            <person name="Lu D."/>
            <person name="Skrede I."/>
            <person name="Drula E."/>
            <person name="Henrissat B."/>
            <person name="Morin E."/>
            <person name="Kohler A."/>
            <person name="Barry K."/>
            <person name="LaButti K."/>
            <person name="Morin E."/>
            <person name="Salamov A."/>
            <person name="Lipzen A."/>
            <person name="Mereny Z."/>
            <person name="Hegedus B."/>
            <person name="Baldrian P."/>
            <person name="Stursova M."/>
            <person name="Weitz H."/>
            <person name="Taylor A."/>
            <person name="Grigoriev I.V."/>
            <person name="Nagy L.G."/>
            <person name="Martin F."/>
            <person name="Kauserud H."/>
        </authorList>
    </citation>
    <scope>NUCLEOTIDE SEQUENCE</scope>
    <source>
        <strain evidence="2">CBHHK002</strain>
    </source>
</reference>
<gene>
    <name evidence="2" type="ORF">DFH08DRAFT_622352</name>
</gene>
<dbReference type="Proteomes" id="UP001218218">
    <property type="component" value="Unassembled WGS sequence"/>
</dbReference>
<evidence type="ECO:0000313" key="3">
    <source>
        <dbReference type="Proteomes" id="UP001218218"/>
    </source>
</evidence>
<feature type="non-terminal residue" evidence="2">
    <location>
        <position position="1"/>
    </location>
</feature>
<proteinExistence type="predicted"/>
<dbReference type="InterPro" id="IPR000210">
    <property type="entry name" value="BTB/POZ_dom"/>
</dbReference>
<feature type="non-terminal residue" evidence="2">
    <location>
        <position position="232"/>
    </location>
</feature>
<name>A0AAD7AVJ1_9AGAR</name>
<dbReference type="SUPFAM" id="SSF54695">
    <property type="entry name" value="POZ domain"/>
    <property type="match status" value="1"/>
</dbReference>
<keyword evidence="3" id="KW-1185">Reference proteome</keyword>
<protein>
    <recommendedName>
        <fullName evidence="1">BTB domain-containing protein</fullName>
    </recommendedName>
</protein>
<sequence length="232" mass="26599">HGSLYLADGNIVVAAPSEGGTIMLFRVHQSMLALQSPVFAAMFTLPPPDANRDIYDGAPFVHMPDDAKDIESLLKVLYNPSELPHKRLDPLTPMNVRRTLAMATKYEMEALRERIVVQLQADWPYSLGEWDRLETEIQGLKDEHSEDGELTVHDLYLDERLPEPVAAIRLATDWNIPKIMPSAVYHLSRLSTEDDWLESRKDREDLELDRTARWDLLEAPDFMLLLKVRELI</sequence>
<dbReference type="InterPro" id="IPR011333">
    <property type="entry name" value="SKP1/BTB/POZ_sf"/>
</dbReference>
<accession>A0AAD7AVJ1</accession>
<dbReference type="Pfam" id="PF00651">
    <property type="entry name" value="BTB"/>
    <property type="match status" value="1"/>
</dbReference>
<evidence type="ECO:0000259" key="1">
    <source>
        <dbReference type="PROSITE" id="PS50097"/>
    </source>
</evidence>
<dbReference type="PROSITE" id="PS50097">
    <property type="entry name" value="BTB"/>
    <property type="match status" value="1"/>
</dbReference>
<dbReference type="AlphaFoldDB" id="A0AAD7AVJ1"/>
<feature type="domain" description="BTB" evidence="1">
    <location>
        <begin position="7"/>
        <end position="79"/>
    </location>
</feature>